<protein>
    <submittedName>
        <fullName evidence="2">Uncharacterized protein</fullName>
    </submittedName>
</protein>
<evidence type="ECO:0000256" key="1">
    <source>
        <dbReference type="SAM" id="MobiDB-lite"/>
    </source>
</evidence>
<evidence type="ECO:0000313" key="3">
    <source>
        <dbReference type="Proteomes" id="UP000031967"/>
    </source>
</evidence>
<sequence>MSLKAIDLQMALHRNDEAGVRQNQLLHKPEVDQVLLAGQAAKQTERAREQTAKLEHAAEMHIRDQGKQAGGEQGERQRRGRSEPEPGDNAEPKTPPHPFKGHFLDVSL</sequence>
<keyword evidence="3" id="KW-1185">Reference proteome</keyword>
<name>A0ABR5AFS8_9BACL</name>
<comment type="caution">
    <text evidence="2">The sequence shown here is derived from an EMBL/GenBank/DDBJ whole genome shotgun (WGS) entry which is preliminary data.</text>
</comment>
<organism evidence="2 3">
    <name type="scientific">Gordoniibacillus kamchatkensis</name>
    <dbReference type="NCBI Taxonomy" id="1590651"/>
    <lineage>
        <taxon>Bacteria</taxon>
        <taxon>Bacillati</taxon>
        <taxon>Bacillota</taxon>
        <taxon>Bacilli</taxon>
        <taxon>Bacillales</taxon>
        <taxon>Paenibacillaceae</taxon>
        <taxon>Gordoniibacillus</taxon>
    </lineage>
</organism>
<reference evidence="2 3" key="1">
    <citation type="submission" date="2014-12" db="EMBL/GenBank/DDBJ databases">
        <title>Draft genome sequence of Paenibacillus kamchatkensis strain B-2647.</title>
        <authorList>
            <person name="Karlyshev A.V."/>
            <person name="Kudryashova E.B."/>
        </authorList>
    </citation>
    <scope>NUCLEOTIDE SEQUENCE [LARGE SCALE GENOMIC DNA]</scope>
    <source>
        <strain evidence="2 3">VKM B-2647</strain>
    </source>
</reference>
<evidence type="ECO:0000313" key="2">
    <source>
        <dbReference type="EMBL" id="KIL39222.1"/>
    </source>
</evidence>
<gene>
    <name evidence="2" type="ORF">SD70_21350</name>
</gene>
<proteinExistence type="predicted"/>
<feature type="region of interest" description="Disordered" evidence="1">
    <location>
        <begin position="42"/>
        <end position="108"/>
    </location>
</feature>
<dbReference type="RefSeq" id="WP_041049554.1">
    <property type="nucleotide sequence ID" value="NZ_JXAK01000041.1"/>
</dbReference>
<dbReference type="EMBL" id="JXAK01000041">
    <property type="protein sequence ID" value="KIL39222.1"/>
    <property type="molecule type" value="Genomic_DNA"/>
</dbReference>
<feature type="compositionally biased region" description="Basic and acidic residues" evidence="1">
    <location>
        <begin position="73"/>
        <end position="84"/>
    </location>
</feature>
<dbReference type="Proteomes" id="UP000031967">
    <property type="component" value="Unassembled WGS sequence"/>
</dbReference>
<accession>A0ABR5AFS8</accession>
<feature type="compositionally biased region" description="Basic and acidic residues" evidence="1">
    <location>
        <begin position="43"/>
        <end position="66"/>
    </location>
</feature>